<dbReference type="KEGG" id="tcx:Tcr_0490"/>
<reference evidence="1" key="1">
    <citation type="submission" date="2006-07" db="EMBL/GenBank/DDBJ databases">
        <title>Complete sequence of Thiomicrospira crunogena XCL-2.</title>
        <authorList>
            <consortium name="US DOE Joint Genome Institute"/>
            <person name="Copeland A."/>
            <person name="Lucas S."/>
            <person name="Lapidus A."/>
            <person name="Barry K."/>
            <person name="Detter J.C."/>
            <person name="Glavina del Rio T."/>
            <person name="Hammon N."/>
            <person name="Israni S."/>
            <person name="Dalin E."/>
            <person name="Tice H."/>
            <person name="Pitluck S."/>
            <person name="Chain P."/>
            <person name="Malfatti S."/>
            <person name="Shin M."/>
            <person name="Vergez L."/>
            <person name="Schmutz J."/>
            <person name="Larimer F."/>
            <person name="Land M."/>
            <person name="Hauser L."/>
            <person name="Kyrpides N."/>
            <person name="Lykidis A."/>
            <person name="Scott K.M."/>
            <person name="Sievert S."/>
            <person name="Kerfeld C."/>
            <person name="Freyermuth S."/>
            <person name="Dobrinski K."/>
            <person name="Boller A."/>
            <person name="Fitzpatrick K."/>
            <person name="Thoma P."/>
            <person name="Moore J."/>
            <person name="Richardson P."/>
        </authorList>
    </citation>
    <scope>NUCLEOTIDE SEQUENCE</scope>
    <source>
        <strain evidence="1">XCL-2</strain>
    </source>
</reference>
<evidence type="ECO:0000313" key="1">
    <source>
        <dbReference type="EMBL" id="ABB41086.1"/>
    </source>
</evidence>
<dbReference type="STRING" id="317025.Tcr_0490"/>
<sequence length="337" mass="39429">MTCQAIKALSKLHSLTNVEKGICVPFWFEKHEMRRFRRVDIPVKIYITPNEAIKDQHIFAYGIDYFPPSKQKKINNAKTEMHHWIGLIQEQKDVLQPFFKDFEDYIEYFKNWVQALSEGRSPRMTKGDWLTFHAYAKGVQRIQTLETSAPKTFRYFNHLNQKLIAHFKHMAKCVEQSTSSQFVPPEPLSKSFAIDEMKRRFESSGAAKVPLIQSLYSLYLYMSYTFDAYGELLNDLSSNSPNPSSWPDAEVNLSAGGVSIKLDKRYKPNMRCNIDLYFPRNKRLLKFRSTLVRAFSVPEYQAECNAFNFDFPNGHDQHLIQMEIEQYEIRNSMNVAL</sequence>
<dbReference type="AlphaFoldDB" id="Q31ID7"/>
<dbReference type="HOGENOM" id="CLU_888343_0_0_6"/>
<name>Q31ID7_HYDCU</name>
<accession>Q31ID7</accession>
<organism evidence="1">
    <name type="scientific">Hydrogenovibrio crunogenus (strain DSM 25203 / XCL-2)</name>
    <name type="common">Thiomicrospira crunogena</name>
    <dbReference type="NCBI Taxonomy" id="317025"/>
    <lineage>
        <taxon>Bacteria</taxon>
        <taxon>Pseudomonadati</taxon>
        <taxon>Pseudomonadota</taxon>
        <taxon>Gammaproteobacteria</taxon>
        <taxon>Thiotrichales</taxon>
        <taxon>Piscirickettsiaceae</taxon>
        <taxon>Hydrogenovibrio</taxon>
    </lineage>
</organism>
<gene>
    <name evidence="1" type="ordered locus">Tcr_0490</name>
</gene>
<proteinExistence type="predicted"/>
<protein>
    <submittedName>
        <fullName evidence="1">Uncharacterized protein</fullName>
    </submittedName>
</protein>
<dbReference type="EMBL" id="CP000109">
    <property type="protein sequence ID" value="ABB41086.1"/>
    <property type="molecule type" value="Genomic_DNA"/>
</dbReference>